<protein>
    <submittedName>
        <fullName evidence="2">ATPase AAA</fullName>
    </submittedName>
</protein>
<dbReference type="EMBL" id="JMIB01000034">
    <property type="protein sequence ID" value="KDM90319.1"/>
    <property type="molecule type" value="Genomic_DNA"/>
</dbReference>
<accession>A0A066RJ18</accession>
<dbReference type="Gene3D" id="3.40.50.300">
    <property type="entry name" value="P-loop containing nucleotide triphosphate hydrolases"/>
    <property type="match status" value="1"/>
</dbReference>
<organism evidence="2 3">
    <name type="scientific">Photobacterium galatheae</name>
    <dbReference type="NCBI Taxonomy" id="1654360"/>
    <lineage>
        <taxon>Bacteria</taxon>
        <taxon>Pseudomonadati</taxon>
        <taxon>Pseudomonadota</taxon>
        <taxon>Gammaproteobacteria</taxon>
        <taxon>Vibrionales</taxon>
        <taxon>Vibrionaceae</taxon>
        <taxon>Photobacterium</taxon>
    </lineage>
</organism>
<evidence type="ECO:0000313" key="3">
    <source>
        <dbReference type="Proteomes" id="UP000027192"/>
    </source>
</evidence>
<dbReference type="RefSeq" id="WP_036755463.1">
    <property type="nucleotide sequence ID" value="NZ_JAGSGC010000014.1"/>
</dbReference>
<sequence>MQNVQRLPAETLHATELAALRKADQGQKPTGWQLSPRMVRTFILGSNNEPVQGTTISRKIYGNDAVVERAIVTLMSQQGLMLVGEPGTAKSLLSELLAAAISGQSTLTVQGSAGLFEENIRYSWNYAALLKDGPSLDAMVPGPLFHAMQQGRLMRFEEITRCPTEVQDNLIPVMSDRILQIPELKDSDEAYMLSQPGFNIIATANLHDRGVNQMSSALKRRFNFETLQPISTKKQKTELVMTQVNRRLQQDALDIQIDQDTTELLITVFDELRSGKVSGLAVTSPTTLLSLAEAINVAYNAAISSHYFGDQQVSAAHLPAFMLGTIIKDNEKDRECFDDYIRVIKRKRADEPQWQAFLDGCQNHG</sequence>
<evidence type="ECO:0000259" key="1">
    <source>
        <dbReference type="Pfam" id="PF07728"/>
    </source>
</evidence>
<gene>
    <name evidence="2" type="ORF">EA58_17640</name>
</gene>
<dbReference type="GO" id="GO:0016887">
    <property type="term" value="F:ATP hydrolysis activity"/>
    <property type="evidence" value="ECO:0007669"/>
    <property type="project" value="InterPro"/>
</dbReference>
<proteinExistence type="predicted"/>
<dbReference type="InterPro" id="IPR011704">
    <property type="entry name" value="ATPase_dyneun-rel_AAA"/>
</dbReference>
<keyword evidence="3" id="KW-1185">Reference proteome</keyword>
<dbReference type="InterPro" id="IPR027417">
    <property type="entry name" value="P-loop_NTPase"/>
</dbReference>
<dbReference type="PANTHER" id="PTHR42759">
    <property type="entry name" value="MOXR FAMILY PROTEIN"/>
    <property type="match status" value="1"/>
</dbReference>
<dbReference type="STRING" id="1654360.EA58_17640"/>
<dbReference type="AlphaFoldDB" id="A0A066RJ18"/>
<dbReference type="Pfam" id="PF07728">
    <property type="entry name" value="AAA_5"/>
    <property type="match status" value="1"/>
</dbReference>
<dbReference type="OrthoDB" id="9768555at2"/>
<reference evidence="2 3" key="1">
    <citation type="submission" date="2014-04" db="EMBL/GenBank/DDBJ databases">
        <title>Draft genome sequence of Photobacterium halotolerans S2753: a solonamide, ngercheumicin and holomycin producer.</title>
        <authorList>
            <person name="Machado H.R."/>
            <person name="Gram L."/>
        </authorList>
    </citation>
    <scope>NUCLEOTIDE SEQUENCE [LARGE SCALE GENOMIC DNA]</scope>
    <source>
        <strain evidence="2 3">S2753</strain>
    </source>
</reference>
<name>A0A066RJ18_9GAMM</name>
<evidence type="ECO:0000313" key="2">
    <source>
        <dbReference type="EMBL" id="KDM90319.1"/>
    </source>
</evidence>
<dbReference type="Proteomes" id="UP000027192">
    <property type="component" value="Unassembled WGS sequence"/>
</dbReference>
<dbReference type="InterPro" id="IPR050764">
    <property type="entry name" value="CbbQ/NirQ/NorQ/GpvN"/>
</dbReference>
<comment type="caution">
    <text evidence="2">The sequence shown here is derived from an EMBL/GenBank/DDBJ whole genome shotgun (WGS) entry which is preliminary data.</text>
</comment>
<dbReference type="PANTHER" id="PTHR42759:SF1">
    <property type="entry name" value="MAGNESIUM-CHELATASE SUBUNIT CHLD"/>
    <property type="match status" value="1"/>
</dbReference>
<feature type="domain" description="ATPase dynein-related AAA" evidence="1">
    <location>
        <begin position="80"/>
        <end position="222"/>
    </location>
</feature>
<dbReference type="GO" id="GO:0005524">
    <property type="term" value="F:ATP binding"/>
    <property type="evidence" value="ECO:0007669"/>
    <property type="project" value="InterPro"/>
</dbReference>
<dbReference type="SUPFAM" id="SSF52540">
    <property type="entry name" value="P-loop containing nucleoside triphosphate hydrolases"/>
    <property type="match status" value="1"/>
</dbReference>